<reference evidence="3 5" key="1">
    <citation type="submission" date="2019-07" db="EMBL/GenBank/DDBJ databases">
        <title>Genome sequence of 2 isolates from Red Sea Mangroves.</title>
        <authorList>
            <person name="Sefrji F."/>
            <person name="Michoud G."/>
            <person name="Merlino G."/>
            <person name="Daffonchio D."/>
        </authorList>
    </citation>
    <scope>NUCLEOTIDE SEQUENCE [LARGE SCALE GENOMIC DNA]</scope>
    <source>
        <strain evidence="3 5">R1DC41</strain>
        <plasmid evidence="4 5">pBac41</plasmid>
    </source>
</reference>
<feature type="signal peptide" evidence="1">
    <location>
        <begin position="1"/>
        <end position="22"/>
    </location>
</feature>
<gene>
    <name evidence="3" type="ORF">G8O30_09005</name>
    <name evidence="4" type="ORF">G8O30_15955</name>
</gene>
<keyword evidence="5" id="KW-1185">Reference proteome</keyword>
<dbReference type="Proteomes" id="UP000593626">
    <property type="component" value="Plasmid pBac41"/>
</dbReference>
<organism evidence="3 5">
    <name type="scientific">Mangrovibacillus cuniculi</name>
    <dbReference type="NCBI Taxonomy" id="2593652"/>
    <lineage>
        <taxon>Bacteria</taxon>
        <taxon>Bacillati</taxon>
        <taxon>Bacillota</taxon>
        <taxon>Bacilli</taxon>
        <taxon>Bacillales</taxon>
        <taxon>Bacillaceae</taxon>
        <taxon>Mangrovibacillus</taxon>
    </lineage>
</organism>
<dbReference type="EMBL" id="CP049742">
    <property type="protein sequence ID" value="QPC47094.1"/>
    <property type="molecule type" value="Genomic_DNA"/>
</dbReference>
<evidence type="ECO:0000313" key="5">
    <source>
        <dbReference type="Proteomes" id="UP000593626"/>
    </source>
</evidence>
<dbReference type="InterPro" id="IPR012854">
    <property type="entry name" value="Cu_amine_oxidase-like_N"/>
</dbReference>
<feature type="domain" description="Copper amine oxidase-like N-terminal" evidence="2">
    <location>
        <begin position="30"/>
        <end position="76"/>
    </location>
</feature>
<name>A0A7S8CBU0_9BACI</name>
<dbReference type="RefSeq" id="WP_239671762.1">
    <property type="nucleotide sequence ID" value="NZ_CP049742.1"/>
</dbReference>
<evidence type="ECO:0000256" key="1">
    <source>
        <dbReference type="SAM" id="SignalP"/>
    </source>
</evidence>
<keyword evidence="4" id="KW-0614">Plasmid</keyword>
<feature type="chain" id="PRO_5033598713" evidence="1">
    <location>
        <begin position="23"/>
        <end position="176"/>
    </location>
</feature>
<dbReference type="SUPFAM" id="SSF55383">
    <property type="entry name" value="Copper amine oxidase, domain N"/>
    <property type="match status" value="1"/>
</dbReference>
<dbReference type="KEGG" id="mcui:G8O30_15955"/>
<dbReference type="EMBL" id="CP049743">
    <property type="protein sequence ID" value="QPC48499.1"/>
    <property type="molecule type" value="Genomic_DNA"/>
</dbReference>
<dbReference type="AlphaFoldDB" id="A0A7S8CBU0"/>
<accession>A0A7S8CBU0</accession>
<evidence type="ECO:0000259" key="2">
    <source>
        <dbReference type="Pfam" id="PF07833"/>
    </source>
</evidence>
<dbReference type="Gene3D" id="3.30.457.10">
    <property type="entry name" value="Copper amine oxidase-like, N-terminal domain"/>
    <property type="match status" value="1"/>
</dbReference>
<dbReference type="NCBIfam" id="NF038353">
    <property type="entry name" value="FxLYD_dom"/>
    <property type="match status" value="1"/>
</dbReference>
<evidence type="ECO:0000313" key="4">
    <source>
        <dbReference type="EMBL" id="QPC48499.1"/>
    </source>
</evidence>
<keyword evidence="1" id="KW-0732">Signal</keyword>
<sequence length="176" mass="19545">MKKKVFAVLVILTLTFTAGVMAAPQLKLIINGTPVTSPAPKLIDGSTYVPLRVVSEMLGAEVGWDAKSYTVTVDSEKQPTDGQKVEGFHFHSIDIQDVEHGYHDVYLNVKNNTGKEVRSAYFNLVFYDKSGKVLASELISTGELKNGETKFIDLMVEDKIAGYSSYKFHKDAIYFK</sequence>
<dbReference type="Pfam" id="PF07833">
    <property type="entry name" value="Cu_amine_oxidN1"/>
    <property type="match status" value="1"/>
</dbReference>
<geneLocation type="plasmid" evidence="4 5">
    <name>pBac41</name>
</geneLocation>
<dbReference type="InterPro" id="IPR047676">
    <property type="entry name" value="FxLYD_dom"/>
</dbReference>
<dbReference type="Proteomes" id="UP000593626">
    <property type="component" value="Chromosome"/>
</dbReference>
<dbReference type="InterPro" id="IPR036582">
    <property type="entry name" value="Mao_N_sf"/>
</dbReference>
<proteinExistence type="predicted"/>
<evidence type="ECO:0000313" key="3">
    <source>
        <dbReference type="EMBL" id="QPC47094.1"/>
    </source>
</evidence>
<protein>
    <submittedName>
        <fullName evidence="3">Copper amine oxidase N-terminal domain-containing protein</fullName>
    </submittedName>
</protein>
<dbReference type="KEGG" id="mcui:G8O30_09005"/>